<dbReference type="Proteomes" id="UP000183508">
    <property type="component" value="Unassembled WGS sequence"/>
</dbReference>
<dbReference type="PANTHER" id="PTHR32332:SF31">
    <property type="entry name" value="2-NITROPROPANE DIOXYGENASE FAMILY, PUTATIVE (AFU_ORTHOLOGUE AFUA_2G09850)-RELATED"/>
    <property type="match status" value="1"/>
</dbReference>
<gene>
    <name evidence="6" type="ORF">SAMN05421543_103178</name>
</gene>
<evidence type="ECO:0000256" key="3">
    <source>
        <dbReference type="ARBA" id="ARBA00022630"/>
    </source>
</evidence>
<dbReference type="RefSeq" id="WP_074950057.1">
    <property type="nucleotide sequence ID" value="NZ_FPBV01000003.1"/>
</dbReference>
<name>A0A1I7H1V5_9BACL</name>
<protein>
    <recommendedName>
        <fullName evidence="2">Probable nitronate monooxygenase</fullName>
    </recommendedName>
</protein>
<dbReference type="InterPro" id="IPR013785">
    <property type="entry name" value="Aldolase_TIM"/>
</dbReference>
<dbReference type="Gene3D" id="3.20.20.70">
    <property type="entry name" value="Aldolase class I"/>
    <property type="match status" value="1"/>
</dbReference>
<reference evidence="7" key="1">
    <citation type="submission" date="2016-10" db="EMBL/GenBank/DDBJ databases">
        <authorList>
            <person name="Varghese N."/>
        </authorList>
    </citation>
    <scope>NUCLEOTIDE SEQUENCE [LARGE SCALE GENOMIC DNA]</scope>
    <source>
        <strain evidence="7">DSM 17980</strain>
    </source>
</reference>
<keyword evidence="5" id="KW-0560">Oxidoreductase</keyword>
<dbReference type="eggNOG" id="COG2070">
    <property type="taxonomic scope" value="Bacteria"/>
</dbReference>
<keyword evidence="4" id="KW-0288">FMN</keyword>
<dbReference type="GO" id="GO:0018580">
    <property type="term" value="F:nitronate monooxygenase activity"/>
    <property type="evidence" value="ECO:0007669"/>
    <property type="project" value="InterPro"/>
</dbReference>
<organism evidence="6 7">
    <name type="scientific">Alicyclobacillus macrosporangiidus</name>
    <dbReference type="NCBI Taxonomy" id="392015"/>
    <lineage>
        <taxon>Bacteria</taxon>
        <taxon>Bacillati</taxon>
        <taxon>Bacillota</taxon>
        <taxon>Bacilli</taxon>
        <taxon>Bacillales</taxon>
        <taxon>Alicyclobacillaceae</taxon>
        <taxon>Alicyclobacillus</taxon>
    </lineage>
</organism>
<dbReference type="STRING" id="392015.SAMN05421543_103178"/>
<dbReference type="Pfam" id="PF03060">
    <property type="entry name" value="NMO"/>
    <property type="match status" value="1"/>
</dbReference>
<comment type="function">
    <text evidence="1">Nitronate monooxygenase that uses molecular oxygen to catalyze the oxidative denitrification of alkyl nitronates. Acts on propionate 3-nitronate (P3N), the presumed physiological substrate. Probably functions in the detoxification of P3N, a metabolic poison produced by plants and fungi as a defense mechanism.</text>
</comment>
<evidence type="ECO:0000256" key="1">
    <source>
        <dbReference type="ARBA" id="ARBA00003535"/>
    </source>
</evidence>
<dbReference type="SUPFAM" id="SSF51412">
    <property type="entry name" value="Inosine monophosphate dehydrogenase (IMPDH)"/>
    <property type="match status" value="1"/>
</dbReference>
<evidence type="ECO:0000313" key="6">
    <source>
        <dbReference type="EMBL" id="SFU54486.1"/>
    </source>
</evidence>
<evidence type="ECO:0000256" key="4">
    <source>
        <dbReference type="ARBA" id="ARBA00022643"/>
    </source>
</evidence>
<dbReference type="EMBL" id="FPBV01000003">
    <property type="protein sequence ID" value="SFU54486.1"/>
    <property type="molecule type" value="Genomic_DNA"/>
</dbReference>
<keyword evidence="6" id="KW-0503">Monooxygenase</keyword>
<evidence type="ECO:0000256" key="5">
    <source>
        <dbReference type="ARBA" id="ARBA00023002"/>
    </source>
</evidence>
<keyword evidence="3" id="KW-0285">Flavoprotein</keyword>
<accession>A0A1I7H1V5</accession>
<dbReference type="CDD" id="cd04730">
    <property type="entry name" value="NPD_like"/>
    <property type="match status" value="1"/>
</dbReference>
<evidence type="ECO:0000256" key="2">
    <source>
        <dbReference type="ARBA" id="ARBA00013457"/>
    </source>
</evidence>
<sequence length="326" mass="34163">MPWETAFTQCLGVSLPVALAPMAGVAGGELAAAVSEAGGFGIVAGGYAKEEQFLPEIEKVKRKTDRPWGIGFLTWALEQNPKALDAALEHRPAAVFLSCGDPSPWADPVHAAGARLICQVTSVREAARARDAGADVLVAQGQEAGGHGDSVRGTFSLVPAVVDIAPSIPVLAAGAVADGRGLVAALALGAAGVLVGTRFYAAAEAIGHPAAKARLVTSGGDDTVRTRVFDIVRDTGWPERYPGRALRNRLYDEWNGREDELRTKLDEVRPAYQAAVAAGDFDVAVVWAGEGIDLIHGVEPAGEIVRRMVADAEKCLDRIHALRPSP</sequence>
<dbReference type="OrthoDB" id="9778912at2"/>
<proteinExistence type="predicted"/>
<dbReference type="InterPro" id="IPR004136">
    <property type="entry name" value="NMO"/>
</dbReference>
<dbReference type="AlphaFoldDB" id="A0A1I7H1V5"/>
<evidence type="ECO:0000313" key="7">
    <source>
        <dbReference type="Proteomes" id="UP000183508"/>
    </source>
</evidence>
<dbReference type="PANTHER" id="PTHR32332">
    <property type="entry name" value="2-NITROPROPANE DIOXYGENASE"/>
    <property type="match status" value="1"/>
</dbReference>
<keyword evidence="7" id="KW-1185">Reference proteome</keyword>